<evidence type="ECO:0000256" key="1">
    <source>
        <dbReference type="SAM" id="Phobius"/>
    </source>
</evidence>
<feature type="transmembrane region" description="Helical" evidence="1">
    <location>
        <begin position="12"/>
        <end position="35"/>
    </location>
</feature>
<feature type="transmembrane region" description="Helical" evidence="1">
    <location>
        <begin position="222"/>
        <end position="250"/>
    </location>
</feature>
<accession>A0AAV3WIB1</accession>
<feature type="transmembrane region" description="Helical" evidence="1">
    <location>
        <begin position="166"/>
        <end position="183"/>
    </location>
</feature>
<sequence>MKIKIQPPEKLIVCEMGLISLLWFISLIVTTPLFIFSDRPMSGRFEGIAAHTLVSLQAFEEWGFWKVLGASLLFPKTYEFSDIDITSLTKPEVYLSYPSLWLYPPYIILKLLNALDLNVIVSPQYLQFYSLVINRLICGIVVYYLLIEITKIYSEKSLTDTQKRSVAFLGLVGWMFTPPVLYWTQNVYFTDQAVLLPIYITLWISLKCIFKFETLSRGLKFLLFVASLGACGFDWYGWVAVAVIISLSLLEKLIEKRNKSLFSISFLKQYLNSVKFIIWGTLIAALTFIGQLIYYKNGIIQLVATYNLRLSSGDDTGNELTLKDFAVRIFQHWIPYFPKAFQKFLWEYTLSFKELGKSNLSMQFVTVAFISLLLISLYLLYRLSENRRIALYAYILVLGVPLLQIFILKQHSYMHDFSSFKMGLPIVFSLLLVPVLLLSKLLKINDFNWKLRVVNTLIPLAVGSLCIAIIISSRSGAIDYASIGGHKAHGQDVGFLVSKNFAADDLLIADSPELIVGAYPPDRLWYIKRFIYAPEQVKNLQRRVTLEKLKSMKPIFLTFKDTSSKSIVNSICQNQWIDLQQNVGGRIVVACREAKLSRLLEQ</sequence>
<feature type="transmembrane region" description="Helical" evidence="1">
    <location>
        <begin position="420"/>
        <end position="439"/>
    </location>
</feature>
<comment type="caution">
    <text evidence="2">The sequence shown here is derived from an EMBL/GenBank/DDBJ whole genome shotgun (WGS) entry which is preliminary data.</text>
</comment>
<feature type="transmembrane region" description="Helical" evidence="1">
    <location>
        <begin position="451"/>
        <end position="471"/>
    </location>
</feature>
<keyword evidence="1" id="KW-0472">Membrane</keyword>
<organism evidence="2 3">
    <name type="scientific">Microseira wollei NIES-4236</name>
    <dbReference type="NCBI Taxonomy" id="2530354"/>
    <lineage>
        <taxon>Bacteria</taxon>
        <taxon>Bacillati</taxon>
        <taxon>Cyanobacteriota</taxon>
        <taxon>Cyanophyceae</taxon>
        <taxon>Oscillatoriophycideae</taxon>
        <taxon>Aerosakkonematales</taxon>
        <taxon>Aerosakkonemataceae</taxon>
        <taxon>Microseira</taxon>
    </lineage>
</organism>
<name>A0AAV3WIB1_9CYAN</name>
<evidence type="ECO:0000313" key="2">
    <source>
        <dbReference type="EMBL" id="GET39114.1"/>
    </source>
</evidence>
<dbReference type="EMBL" id="BLAY01000059">
    <property type="protein sequence ID" value="GET39114.1"/>
    <property type="molecule type" value="Genomic_DNA"/>
</dbReference>
<keyword evidence="3" id="KW-1185">Reference proteome</keyword>
<feature type="transmembrane region" description="Helical" evidence="1">
    <location>
        <begin position="126"/>
        <end position="146"/>
    </location>
</feature>
<proteinExistence type="predicted"/>
<dbReference type="AlphaFoldDB" id="A0AAV3WIB1"/>
<feature type="transmembrane region" description="Helical" evidence="1">
    <location>
        <begin position="360"/>
        <end position="383"/>
    </location>
</feature>
<evidence type="ECO:0008006" key="4">
    <source>
        <dbReference type="Google" id="ProtNLM"/>
    </source>
</evidence>
<keyword evidence="1" id="KW-1133">Transmembrane helix</keyword>
<gene>
    <name evidence="2" type="ORF">MiSe_38780</name>
</gene>
<evidence type="ECO:0000313" key="3">
    <source>
        <dbReference type="Proteomes" id="UP001050975"/>
    </source>
</evidence>
<protein>
    <recommendedName>
        <fullName evidence="4">Glycosyltransferase RgtA/B/C/D-like domain-containing protein</fullName>
    </recommendedName>
</protein>
<dbReference type="Proteomes" id="UP001050975">
    <property type="component" value="Unassembled WGS sequence"/>
</dbReference>
<keyword evidence="1" id="KW-0812">Transmembrane</keyword>
<feature type="transmembrane region" description="Helical" evidence="1">
    <location>
        <begin position="276"/>
        <end position="295"/>
    </location>
</feature>
<feature type="transmembrane region" description="Helical" evidence="1">
    <location>
        <begin position="389"/>
        <end position="408"/>
    </location>
</feature>
<reference evidence="2" key="1">
    <citation type="submission" date="2019-10" db="EMBL/GenBank/DDBJ databases">
        <title>Draft genome sequece of Microseira wollei NIES-4236.</title>
        <authorList>
            <person name="Yamaguchi H."/>
            <person name="Suzuki S."/>
            <person name="Kawachi M."/>
        </authorList>
    </citation>
    <scope>NUCLEOTIDE SEQUENCE</scope>
    <source>
        <strain evidence="2">NIES-4236</strain>
    </source>
</reference>